<dbReference type="RefSeq" id="WP_249903781.1">
    <property type="nucleotide sequence ID" value="NZ_JAMGBA010000001.1"/>
</dbReference>
<reference evidence="2 3" key="1">
    <citation type="submission" date="2022-05" db="EMBL/GenBank/DDBJ databases">
        <authorList>
            <person name="Jo J.-H."/>
            <person name="Im W.-T."/>
        </authorList>
    </citation>
    <scope>NUCLEOTIDE SEQUENCE [LARGE SCALE GENOMIC DNA]</scope>
    <source>
        <strain evidence="2 3">NSE70-1</strain>
    </source>
</reference>
<dbReference type="InterPro" id="IPR014922">
    <property type="entry name" value="YdhG-like"/>
</dbReference>
<name>A0ABT0RU10_9SPHN</name>
<accession>A0ABT0RU10</accession>
<evidence type="ECO:0000313" key="2">
    <source>
        <dbReference type="EMBL" id="MCL6698441.1"/>
    </source>
</evidence>
<dbReference type="Pfam" id="PF13376">
    <property type="entry name" value="OmdA"/>
    <property type="match status" value="1"/>
</dbReference>
<dbReference type="Proteomes" id="UP001203410">
    <property type="component" value="Unassembled WGS sequence"/>
</dbReference>
<sequence>MTTDPRIDAYIAKSAPFARPILEKVRERVHVAAPEAEETMKWSAPGFTVDGKILLMMAAFKAHAALNFWRGQEIGDGNPKAGAMGQFGKLTSEADLPSDSELDALIQEAASLARTAPAPRKVKHEPKPPATMHPEFAAALKGNAKAQEVLDGFPPSAQREYLDWVAEAKQDATRAKRIADAVQWLSEGKRRHWKYENC</sequence>
<proteinExistence type="predicted"/>
<evidence type="ECO:0000259" key="1">
    <source>
        <dbReference type="Pfam" id="PF08818"/>
    </source>
</evidence>
<dbReference type="Pfam" id="PF08818">
    <property type="entry name" value="DUF1801"/>
    <property type="match status" value="1"/>
</dbReference>
<gene>
    <name evidence="2" type="ORF">LZ496_06545</name>
</gene>
<organism evidence="2 3">
    <name type="scientific">Sphingomonas caseinilyticus</name>
    <dbReference type="NCBI Taxonomy" id="2908205"/>
    <lineage>
        <taxon>Bacteria</taxon>
        <taxon>Pseudomonadati</taxon>
        <taxon>Pseudomonadota</taxon>
        <taxon>Alphaproteobacteria</taxon>
        <taxon>Sphingomonadales</taxon>
        <taxon>Sphingomonadaceae</taxon>
        <taxon>Sphingomonas</taxon>
    </lineage>
</organism>
<dbReference type="SUPFAM" id="SSF159888">
    <property type="entry name" value="YdhG-like"/>
    <property type="match status" value="1"/>
</dbReference>
<dbReference type="EMBL" id="JAMGBA010000001">
    <property type="protein sequence ID" value="MCL6698441.1"/>
    <property type="molecule type" value="Genomic_DNA"/>
</dbReference>
<keyword evidence="3" id="KW-1185">Reference proteome</keyword>
<feature type="domain" description="YdhG-like" evidence="1">
    <location>
        <begin position="19"/>
        <end position="109"/>
    </location>
</feature>
<evidence type="ECO:0000313" key="3">
    <source>
        <dbReference type="Proteomes" id="UP001203410"/>
    </source>
</evidence>
<dbReference type="Gene3D" id="3.90.1150.200">
    <property type="match status" value="1"/>
</dbReference>
<protein>
    <submittedName>
        <fullName evidence="2">YdeI/OmpD-associated family protein</fullName>
    </submittedName>
</protein>
<comment type="caution">
    <text evidence="2">The sequence shown here is derived from an EMBL/GenBank/DDBJ whole genome shotgun (WGS) entry which is preliminary data.</text>
</comment>